<dbReference type="SUPFAM" id="SSF158791">
    <property type="entry name" value="MgtE N-terminal domain-like"/>
    <property type="match status" value="1"/>
</dbReference>
<dbReference type="EMBL" id="CP036259">
    <property type="protein sequence ID" value="QDR80493.1"/>
    <property type="molecule type" value="Genomic_DNA"/>
</dbReference>
<evidence type="ECO:0000313" key="3">
    <source>
        <dbReference type="EMBL" id="QDR80493.1"/>
    </source>
</evidence>
<keyword evidence="1" id="KW-1133">Transmembrane helix</keyword>
<dbReference type="Pfam" id="PF03448">
    <property type="entry name" value="MgtE_N"/>
    <property type="match status" value="1"/>
</dbReference>
<keyword evidence="1" id="KW-0812">Transmembrane</keyword>
<proteinExistence type="predicted"/>
<organism evidence="3 4">
    <name type="scientific">Sporomusa termitida</name>
    <dbReference type="NCBI Taxonomy" id="2377"/>
    <lineage>
        <taxon>Bacteria</taxon>
        <taxon>Bacillati</taxon>
        <taxon>Bacillota</taxon>
        <taxon>Negativicutes</taxon>
        <taxon>Selenomonadales</taxon>
        <taxon>Sporomusaceae</taxon>
        <taxon>Sporomusa</taxon>
    </lineage>
</organism>
<dbReference type="RefSeq" id="WP_144350095.1">
    <property type="nucleotide sequence ID" value="NZ_CP036259.1"/>
</dbReference>
<name>A0A517DT07_9FIRM</name>
<dbReference type="KEGG" id="sted:SPTER_18210"/>
<reference evidence="3 4" key="1">
    <citation type="submission" date="2019-02" db="EMBL/GenBank/DDBJ databases">
        <title>Closed genome of Sporomusa termitida DSM 4440.</title>
        <authorList>
            <person name="Poehlein A."/>
            <person name="Daniel R."/>
        </authorList>
    </citation>
    <scope>NUCLEOTIDE SEQUENCE [LARGE SCALE GENOMIC DNA]</scope>
    <source>
        <strain evidence="3 4">DSM 4440</strain>
    </source>
</reference>
<dbReference type="Proteomes" id="UP000320776">
    <property type="component" value="Chromosome"/>
</dbReference>
<evidence type="ECO:0000256" key="1">
    <source>
        <dbReference type="SAM" id="Phobius"/>
    </source>
</evidence>
<feature type="transmembrane region" description="Helical" evidence="1">
    <location>
        <begin position="26"/>
        <end position="47"/>
    </location>
</feature>
<protein>
    <recommendedName>
        <fullName evidence="2">Magnesium transporter MgtE intracellular domain-containing protein</fullName>
    </recommendedName>
</protein>
<evidence type="ECO:0000259" key="2">
    <source>
        <dbReference type="Pfam" id="PF03448"/>
    </source>
</evidence>
<keyword evidence="4" id="KW-1185">Reference proteome</keyword>
<accession>A0A517DT07</accession>
<dbReference type="AlphaFoldDB" id="A0A517DT07"/>
<keyword evidence="1" id="KW-0472">Membrane</keyword>
<feature type="domain" description="Magnesium transporter MgtE intracellular" evidence="2">
    <location>
        <begin position="138"/>
        <end position="196"/>
    </location>
</feature>
<evidence type="ECO:0000313" key="4">
    <source>
        <dbReference type="Proteomes" id="UP000320776"/>
    </source>
</evidence>
<gene>
    <name evidence="3" type="ORF">SPTER_18210</name>
</gene>
<dbReference type="InterPro" id="IPR006668">
    <property type="entry name" value="Mg_transptr_MgtE_intracell_dom"/>
</dbReference>
<dbReference type="OrthoDB" id="1682943at2"/>
<sequence>MAEKQKKTVVDPKQPQPAGSGLGLKVLVILVTLLILVTLAFAAGVYLKLIDVEKLARDMKLDQYPVIGNYLPKTNFEAVELAEEDIPVQQEEVPVNPEQSQQPASLFPVPQVINPNLITPEDLEKQDKLRQQEENKRIARLSRLYGSMKPDEATAIMQELDDATVLAIFSKMEEDQVAKILARFDSKRAASLTQDMLRGKAQLSNL</sequence>